<evidence type="ECO:0000256" key="4">
    <source>
        <dbReference type="ARBA" id="ARBA00021008"/>
    </source>
</evidence>
<dbReference type="GeneID" id="3703612"/>
<keyword evidence="15 17" id="KW-0472">Membrane</keyword>
<feature type="domain" description="NADH dehydrogenase subunit 2 C-terminal" evidence="19">
    <location>
        <begin position="293"/>
        <end position="344"/>
    </location>
</feature>
<feature type="transmembrane region" description="Helical" evidence="17">
    <location>
        <begin position="125"/>
        <end position="146"/>
    </location>
</feature>
<evidence type="ECO:0000256" key="15">
    <source>
        <dbReference type="ARBA" id="ARBA00023136"/>
    </source>
</evidence>
<dbReference type="PANTHER" id="PTHR46552:SF1">
    <property type="entry name" value="NADH-UBIQUINONE OXIDOREDUCTASE CHAIN 2"/>
    <property type="match status" value="1"/>
</dbReference>
<dbReference type="OrthoDB" id="4092844at2759"/>
<protein>
    <recommendedName>
        <fullName evidence="4 17">NADH-ubiquinone oxidoreductase chain 2</fullName>
        <ecNumber evidence="3 17">7.1.1.2</ecNumber>
    </recommendedName>
</protein>
<evidence type="ECO:0000256" key="6">
    <source>
        <dbReference type="ARBA" id="ARBA00022660"/>
    </source>
</evidence>
<evidence type="ECO:0000256" key="5">
    <source>
        <dbReference type="ARBA" id="ARBA00022448"/>
    </source>
</evidence>
<dbReference type="InterPro" id="IPR010933">
    <property type="entry name" value="NADH_DH_su2_C"/>
</dbReference>
<dbReference type="AlphaFoldDB" id="Q3L8S9"/>
<evidence type="ECO:0000256" key="11">
    <source>
        <dbReference type="ARBA" id="ARBA00022989"/>
    </source>
</evidence>
<sequence length="351" mass="38503">MSKMNPLLYLFMLSTVILGTIIVFLSSHWFFIWLGLEINTLAFLPLLVASYNPRSTEAATKYFLIQALASALLLLGGLLHAATINSWDPSSPLTPLPLTLLLIAIALKMAIPPCHNWLPDVLQGLPLLTGLILSTWQKLAPFYILITIQESIPTWLIVTAGFFAALVGGWGGLNQTQIRKLLAFSSIAHIGWTIAIIPFSPQLATLNLIIYFTITSTLFLAFHTLHTLNLANLSNSTNFAPWLTTLTLITTLSLAGLPPLTGFLGKWLIIQELALNTNTPAILILVLGNLLSLFYYLRIAYVISLTLSPQHTTSTLAWRTSPSSSNFPLALLIILSTCTLLISPSWLPLTF</sequence>
<accession>Q3L8S9</accession>
<feature type="transmembrane region" description="Helical" evidence="17">
    <location>
        <begin position="206"/>
        <end position="228"/>
    </location>
</feature>
<dbReference type="EMBL" id="AY336131">
    <property type="protein sequence ID" value="AAQ92989.1"/>
    <property type="molecule type" value="Genomic_DNA"/>
</dbReference>
<feature type="transmembrane region" description="Helical" evidence="17">
    <location>
        <begin position="96"/>
        <end position="118"/>
    </location>
</feature>
<keyword evidence="13 17" id="KW-0830">Ubiquinone</keyword>
<dbReference type="PANTHER" id="PTHR46552">
    <property type="entry name" value="NADH-UBIQUINONE OXIDOREDUCTASE CHAIN 2"/>
    <property type="match status" value="1"/>
</dbReference>
<dbReference type="Pfam" id="PF00361">
    <property type="entry name" value="Proton_antipo_M"/>
    <property type="match status" value="1"/>
</dbReference>
<reference evidence="21 22" key="2">
    <citation type="submission" date="2005-10" db="EMBL/GenBank/DDBJ databases">
        <authorList>
            <consortium name="NCBI Genome Project"/>
        </authorList>
    </citation>
    <scope>NUCLEOTIDE SEQUENCE [LARGE SCALE GENOMIC DNA]</scope>
</reference>
<geneLocation type="mitochondrion" evidence="20 22"/>
<reference evidence="21 22" key="3">
    <citation type="submission" date="2025-05" db="UniProtKB">
        <authorList>
            <consortium name="RefSeq"/>
        </authorList>
    </citation>
    <scope>NUCLEOTIDE SEQUENCE [LARGE SCALE GENOMIC DNA]</scope>
</reference>
<keyword evidence="6 17" id="KW-0679">Respiratory chain</keyword>
<keyword evidence="7 17" id="KW-0812">Transmembrane</keyword>
<proteinExistence type="inferred from homology"/>
<keyword evidence="12 17" id="KW-0520">NAD</keyword>
<dbReference type="EC" id="7.1.1.2" evidence="3 17"/>
<feature type="transmembrane region" description="Helical" evidence="17">
    <location>
        <begin position="181"/>
        <end position="200"/>
    </location>
</feature>
<evidence type="ECO:0000256" key="14">
    <source>
        <dbReference type="ARBA" id="ARBA00023128"/>
    </source>
</evidence>
<evidence type="ECO:0000256" key="9">
    <source>
        <dbReference type="ARBA" id="ARBA00022967"/>
    </source>
</evidence>
<dbReference type="GO" id="GO:0008137">
    <property type="term" value="F:NADH dehydrogenase (ubiquinone) activity"/>
    <property type="evidence" value="ECO:0007669"/>
    <property type="project" value="UniProtKB-EC"/>
</dbReference>
<evidence type="ECO:0000256" key="16">
    <source>
        <dbReference type="ARBA" id="ARBA00049551"/>
    </source>
</evidence>
<dbReference type="InterPro" id="IPR050175">
    <property type="entry name" value="Complex_I_Subunit_2"/>
</dbReference>
<evidence type="ECO:0000313" key="21">
    <source>
        <dbReference type="Proteomes" id="UP000694865"/>
    </source>
</evidence>
<name>Q3L8S9_SACKO</name>
<evidence type="ECO:0000256" key="3">
    <source>
        <dbReference type="ARBA" id="ARBA00012944"/>
    </source>
</evidence>
<evidence type="ECO:0000259" key="19">
    <source>
        <dbReference type="Pfam" id="PF06444"/>
    </source>
</evidence>
<evidence type="ECO:0000256" key="17">
    <source>
        <dbReference type="RuleBase" id="RU003403"/>
    </source>
</evidence>
<evidence type="ECO:0000313" key="22">
    <source>
        <dbReference type="RefSeq" id="YP_337793.1"/>
    </source>
</evidence>
<dbReference type="GO" id="GO:0005743">
    <property type="term" value="C:mitochondrial inner membrane"/>
    <property type="evidence" value="ECO:0007669"/>
    <property type="project" value="UniProtKB-SubCell"/>
</dbReference>
<evidence type="ECO:0000256" key="7">
    <source>
        <dbReference type="ARBA" id="ARBA00022692"/>
    </source>
</evidence>
<reference evidence="20 21" key="1">
    <citation type="submission" date="2003-07" db="EMBL/GenBank/DDBJ databases">
        <title>Saccoglossus kowalevskii mtDNA genome: codon capture in Hemichordates revisited.</title>
        <authorList>
            <person name="Smith M.J."/>
            <person name="Beckenbach K.A."/>
            <person name="Scouras A."/>
        </authorList>
    </citation>
    <scope>NUCLEOTIDE SEQUENCE</scope>
</reference>
<feature type="transmembrane region" description="Helical" evidence="17">
    <location>
        <begin position="327"/>
        <end position="347"/>
    </location>
</feature>
<dbReference type="CTD" id="4536"/>
<keyword evidence="21" id="KW-1185">Reference proteome</keyword>
<keyword evidence="14 17" id="KW-0496">Mitochondrion</keyword>
<dbReference type="InterPro" id="IPR003917">
    <property type="entry name" value="NADH_UbQ_OxRdtase_chain2"/>
</dbReference>
<feature type="transmembrane region" description="Helical" evidence="17">
    <location>
        <begin position="63"/>
        <end position="84"/>
    </location>
</feature>
<dbReference type="InterPro" id="IPR001750">
    <property type="entry name" value="ND/Mrp_TM"/>
</dbReference>
<dbReference type="RefSeq" id="YP_337793.1">
    <property type="nucleotide sequence ID" value="NC_007438.1"/>
</dbReference>
<keyword evidence="8 17" id="KW-0999">Mitochondrion inner membrane</keyword>
<dbReference type="KEGG" id="sko:3703612"/>
<feature type="transmembrane region" description="Helical" evidence="17">
    <location>
        <begin position="152"/>
        <end position="174"/>
    </location>
</feature>
<keyword evidence="9 17" id="KW-1278">Translocase</keyword>
<feature type="transmembrane region" description="Helical" evidence="17">
    <location>
        <begin position="7"/>
        <end position="25"/>
    </location>
</feature>
<evidence type="ECO:0000256" key="2">
    <source>
        <dbReference type="ARBA" id="ARBA00007012"/>
    </source>
</evidence>
<dbReference type="PRINTS" id="PR01436">
    <property type="entry name" value="NADHDHGNASE2"/>
</dbReference>
<feature type="transmembrane region" description="Helical" evidence="17">
    <location>
        <begin position="31"/>
        <end position="51"/>
    </location>
</feature>
<dbReference type="Proteomes" id="UP000694865">
    <property type="component" value="Mitochondrion MT"/>
</dbReference>
<feature type="domain" description="NADH:quinone oxidoreductase/Mrp antiporter transmembrane" evidence="18">
    <location>
        <begin position="26"/>
        <end position="290"/>
    </location>
</feature>
<comment type="function">
    <text evidence="17">Core subunit of the mitochondrial membrane respiratory chain NADH dehydrogenase (Complex I) which catalyzes electron transfer from NADH through the respiratory chain, using ubiquinone as an electron acceptor. Essential for the catalytic activity and assembly of complex I.</text>
</comment>
<evidence type="ECO:0000259" key="18">
    <source>
        <dbReference type="Pfam" id="PF00361"/>
    </source>
</evidence>
<evidence type="ECO:0000313" key="20">
    <source>
        <dbReference type="EMBL" id="AAQ92989.1"/>
    </source>
</evidence>
<evidence type="ECO:0000256" key="13">
    <source>
        <dbReference type="ARBA" id="ARBA00023075"/>
    </source>
</evidence>
<feature type="transmembrane region" description="Helical" evidence="17">
    <location>
        <begin position="281"/>
        <end position="307"/>
    </location>
</feature>
<dbReference type="Pfam" id="PF06444">
    <property type="entry name" value="NADH_dehy_S2_C"/>
    <property type="match status" value="1"/>
</dbReference>
<evidence type="ECO:0000256" key="12">
    <source>
        <dbReference type="ARBA" id="ARBA00023027"/>
    </source>
</evidence>
<keyword evidence="11 17" id="KW-1133">Transmembrane helix</keyword>
<keyword evidence="5" id="KW-0813">Transport</keyword>
<comment type="subcellular location">
    <subcellularLocation>
        <location evidence="1 17">Mitochondrion inner membrane</location>
        <topology evidence="1 17">Multi-pass membrane protein</topology>
    </subcellularLocation>
</comment>
<comment type="catalytic activity">
    <reaction evidence="16 17">
        <text>a ubiquinone + NADH + 5 H(+)(in) = a ubiquinol + NAD(+) + 4 H(+)(out)</text>
        <dbReference type="Rhea" id="RHEA:29091"/>
        <dbReference type="Rhea" id="RHEA-COMP:9565"/>
        <dbReference type="Rhea" id="RHEA-COMP:9566"/>
        <dbReference type="ChEBI" id="CHEBI:15378"/>
        <dbReference type="ChEBI" id="CHEBI:16389"/>
        <dbReference type="ChEBI" id="CHEBI:17976"/>
        <dbReference type="ChEBI" id="CHEBI:57540"/>
        <dbReference type="ChEBI" id="CHEBI:57945"/>
        <dbReference type="EC" id="7.1.1.2"/>
    </reaction>
</comment>
<keyword evidence="10 17" id="KW-0249">Electron transport</keyword>
<evidence type="ECO:0000256" key="1">
    <source>
        <dbReference type="ARBA" id="ARBA00004448"/>
    </source>
</evidence>
<comment type="similarity">
    <text evidence="2 17">Belongs to the complex I subunit 2 family.</text>
</comment>
<evidence type="ECO:0000256" key="8">
    <source>
        <dbReference type="ARBA" id="ARBA00022792"/>
    </source>
</evidence>
<dbReference type="GO" id="GO:0006120">
    <property type="term" value="P:mitochondrial electron transport, NADH to ubiquinone"/>
    <property type="evidence" value="ECO:0007669"/>
    <property type="project" value="InterPro"/>
</dbReference>
<organism evidence="20">
    <name type="scientific">Saccoglossus kowalevskii</name>
    <name type="common">Acorn worm</name>
    <dbReference type="NCBI Taxonomy" id="10224"/>
    <lineage>
        <taxon>Eukaryota</taxon>
        <taxon>Metazoa</taxon>
        <taxon>Hemichordata</taxon>
        <taxon>Enteropneusta</taxon>
        <taxon>Harrimaniidae</taxon>
        <taxon>Saccoglossus</taxon>
    </lineage>
</organism>
<evidence type="ECO:0000256" key="10">
    <source>
        <dbReference type="ARBA" id="ARBA00022982"/>
    </source>
</evidence>
<feature type="transmembrane region" description="Helical" evidence="17">
    <location>
        <begin position="240"/>
        <end position="261"/>
    </location>
</feature>
<gene>
    <name evidence="20 22" type="primary">ND2</name>
</gene>